<evidence type="ECO:0000313" key="4">
    <source>
        <dbReference type="Proteomes" id="UP000829925"/>
    </source>
</evidence>
<name>A0A8T9T6W7_9BACT</name>
<organism evidence="3 4">
    <name type="scientific">Hymenobacter aerilatus</name>
    <dbReference type="NCBI Taxonomy" id="2932251"/>
    <lineage>
        <taxon>Bacteria</taxon>
        <taxon>Pseudomonadati</taxon>
        <taxon>Bacteroidota</taxon>
        <taxon>Cytophagia</taxon>
        <taxon>Cytophagales</taxon>
        <taxon>Hymenobacteraceae</taxon>
        <taxon>Hymenobacter</taxon>
    </lineage>
</organism>
<reference evidence="3 4" key="1">
    <citation type="submission" date="2022-04" db="EMBL/GenBank/DDBJ databases">
        <title>Hymenobacter sp. isolated from the air.</title>
        <authorList>
            <person name="Won M."/>
            <person name="Lee C.-M."/>
            <person name="Woen H.-Y."/>
            <person name="Kwon S.-W."/>
        </authorList>
    </citation>
    <scope>NUCLEOTIDE SEQUENCE [LARGE SCALE GENOMIC DNA]</scope>
    <source>
        <strain evidence="4">5413 J-13</strain>
    </source>
</reference>
<evidence type="ECO:0000256" key="2">
    <source>
        <dbReference type="SAM" id="SignalP"/>
    </source>
</evidence>
<keyword evidence="4" id="KW-1185">Reference proteome</keyword>
<dbReference type="KEGG" id="haei:MUN82_10780"/>
<dbReference type="EMBL" id="CP095053">
    <property type="protein sequence ID" value="UOR07559.1"/>
    <property type="molecule type" value="Genomic_DNA"/>
</dbReference>
<feature type="chain" id="PRO_5035825615" evidence="2">
    <location>
        <begin position="24"/>
        <end position="186"/>
    </location>
</feature>
<feature type="signal peptide" evidence="2">
    <location>
        <begin position="1"/>
        <end position="23"/>
    </location>
</feature>
<proteinExistence type="predicted"/>
<gene>
    <name evidence="3" type="ORF">MUN82_10780</name>
</gene>
<evidence type="ECO:0000256" key="1">
    <source>
        <dbReference type="SAM" id="MobiDB-lite"/>
    </source>
</evidence>
<feature type="region of interest" description="Disordered" evidence="1">
    <location>
        <begin position="24"/>
        <end position="48"/>
    </location>
</feature>
<dbReference type="Proteomes" id="UP000829925">
    <property type="component" value="Chromosome"/>
</dbReference>
<dbReference type="RefSeq" id="WP_245097409.1">
    <property type="nucleotide sequence ID" value="NZ_CP095053.1"/>
</dbReference>
<keyword evidence="2" id="KW-0732">Signal</keyword>
<accession>A0A8T9T6W7</accession>
<dbReference type="PROSITE" id="PS51257">
    <property type="entry name" value="PROKAR_LIPOPROTEIN"/>
    <property type="match status" value="1"/>
</dbReference>
<sequence>MRLSYLILSATLTAGFFSCTTSTEPSATSPDLVTPPTPDSSVIPHPNPAISQNKPVTLVGRTFRIHSIATRANNADGTAPLFAIYLHPNGLRDSVLAAQDTEPSELEPDRKAKLGVPKTAVILFQTYYAGAGYYYYAAAEDNLLRIYRKQLEEATSNNAHSPLPQWQLFKTFAFFADGVQQESVVP</sequence>
<protein>
    <submittedName>
        <fullName evidence="3">Uncharacterized protein</fullName>
    </submittedName>
</protein>
<dbReference type="AlphaFoldDB" id="A0A8T9T6W7"/>
<evidence type="ECO:0000313" key="3">
    <source>
        <dbReference type="EMBL" id="UOR07559.1"/>
    </source>
</evidence>